<name>A0A8J7C633_9CYAN</name>
<sequence>MTLQGKRYLPPMFCAAMPVPSITNGVAVGLGEGVGFGLEVVLVWAVEELASALSKAKSPTTVPPLTIADSSIVSSLNKEIFSLTFIVSHFAVTVIFVWDASVGIVAMDATLNIPNTNRLIK</sequence>
<dbReference type="AlphaFoldDB" id="A0A8J7C633"/>
<keyword evidence="1" id="KW-1133">Transmembrane helix</keyword>
<evidence type="ECO:0000256" key="1">
    <source>
        <dbReference type="SAM" id="Phobius"/>
    </source>
</evidence>
<protein>
    <submittedName>
        <fullName evidence="2">Uncharacterized protein</fullName>
    </submittedName>
</protein>
<feature type="transmembrane region" description="Helical" evidence="1">
    <location>
        <begin position="80"/>
        <end position="98"/>
    </location>
</feature>
<organism evidence="2 3">
    <name type="scientific">Iningainema tapete BLCC-T55</name>
    <dbReference type="NCBI Taxonomy" id="2748662"/>
    <lineage>
        <taxon>Bacteria</taxon>
        <taxon>Bacillati</taxon>
        <taxon>Cyanobacteriota</taxon>
        <taxon>Cyanophyceae</taxon>
        <taxon>Nostocales</taxon>
        <taxon>Scytonemataceae</taxon>
        <taxon>Iningainema tapete</taxon>
    </lineage>
</organism>
<keyword evidence="1" id="KW-0812">Transmembrane</keyword>
<keyword evidence="3" id="KW-1185">Reference proteome</keyword>
<dbReference type="Proteomes" id="UP000629098">
    <property type="component" value="Unassembled WGS sequence"/>
</dbReference>
<dbReference type="EMBL" id="JACXAE010000025">
    <property type="protein sequence ID" value="MBD2771511.1"/>
    <property type="molecule type" value="Genomic_DNA"/>
</dbReference>
<comment type="caution">
    <text evidence="2">The sequence shown here is derived from an EMBL/GenBank/DDBJ whole genome shotgun (WGS) entry which is preliminary data.</text>
</comment>
<keyword evidence="1" id="KW-0472">Membrane</keyword>
<proteinExistence type="predicted"/>
<gene>
    <name evidence="2" type="ORF">ICL16_05130</name>
</gene>
<accession>A0A8J7C633</accession>
<reference evidence="2" key="1">
    <citation type="submission" date="2020-09" db="EMBL/GenBank/DDBJ databases">
        <title>Iningainema tapete sp. nov. (Scytonemataceae, Cyanobacteria) from greenhouses in central Florida (USA) produces two types of nodularin with biosynthetic potential for microcystin-LR and anabaenopeptins.</title>
        <authorList>
            <person name="Berthold D.E."/>
            <person name="Lefler F.W."/>
            <person name="Huang I.-S."/>
            <person name="Abdulla H."/>
            <person name="Zimba P.V."/>
            <person name="Laughinghouse H.D. IV."/>
        </authorList>
    </citation>
    <scope>NUCLEOTIDE SEQUENCE</scope>
    <source>
        <strain evidence="2">BLCCT55</strain>
    </source>
</reference>
<dbReference type="RefSeq" id="WP_190825804.1">
    <property type="nucleotide sequence ID" value="NZ_CAWPPI010000025.1"/>
</dbReference>
<evidence type="ECO:0000313" key="3">
    <source>
        <dbReference type="Proteomes" id="UP000629098"/>
    </source>
</evidence>
<evidence type="ECO:0000313" key="2">
    <source>
        <dbReference type="EMBL" id="MBD2771511.1"/>
    </source>
</evidence>